<evidence type="ECO:0000313" key="2">
    <source>
        <dbReference type="EMBL" id="GFC67273.1"/>
    </source>
</evidence>
<comment type="caution">
    <text evidence="2">The sequence shown here is derived from an EMBL/GenBank/DDBJ whole genome shotgun (WGS) entry which is preliminary data.</text>
</comment>
<evidence type="ECO:0000256" key="1">
    <source>
        <dbReference type="SAM" id="MobiDB-lite"/>
    </source>
</evidence>
<organism evidence="2">
    <name type="scientific">Tanacetum cinerariifolium</name>
    <name type="common">Dalmatian daisy</name>
    <name type="synonym">Chrysanthemum cinerariifolium</name>
    <dbReference type="NCBI Taxonomy" id="118510"/>
    <lineage>
        <taxon>Eukaryota</taxon>
        <taxon>Viridiplantae</taxon>
        <taxon>Streptophyta</taxon>
        <taxon>Embryophyta</taxon>
        <taxon>Tracheophyta</taxon>
        <taxon>Spermatophyta</taxon>
        <taxon>Magnoliopsida</taxon>
        <taxon>eudicotyledons</taxon>
        <taxon>Gunneridae</taxon>
        <taxon>Pentapetalae</taxon>
        <taxon>asterids</taxon>
        <taxon>campanulids</taxon>
        <taxon>Asterales</taxon>
        <taxon>Asteraceae</taxon>
        <taxon>Asteroideae</taxon>
        <taxon>Anthemideae</taxon>
        <taxon>Anthemidinae</taxon>
        <taxon>Tanacetum</taxon>
    </lineage>
</organism>
<sequence length="141" mass="14887">PVEFKAPRTSSKAEKKVYQDKMIGAKTRLKRKQSSNHTSESKTEANKGGSSTSPTGFKTGHLDKETQPNLIVDTNLSQLSAFTPVVAKIHKEDQQAAGGPTSLGATSEEEAYPKLSSGCDALANSTVEADPGISTPNDSIP</sequence>
<feature type="region of interest" description="Disordered" evidence="1">
    <location>
        <begin position="1"/>
        <end position="69"/>
    </location>
</feature>
<feature type="region of interest" description="Disordered" evidence="1">
    <location>
        <begin position="92"/>
        <end position="141"/>
    </location>
</feature>
<accession>A0A699QGP6</accession>
<reference evidence="2" key="1">
    <citation type="journal article" date="2019" name="Sci. Rep.">
        <title>Draft genome of Tanacetum cinerariifolium, the natural source of mosquito coil.</title>
        <authorList>
            <person name="Yamashiro T."/>
            <person name="Shiraishi A."/>
            <person name="Satake H."/>
            <person name="Nakayama K."/>
        </authorList>
    </citation>
    <scope>NUCLEOTIDE SEQUENCE</scope>
</reference>
<feature type="non-terminal residue" evidence="2">
    <location>
        <position position="1"/>
    </location>
</feature>
<proteinExistence type="predicted"/>
<dbReference type="EMBL" id="BKCJ011014801">
    <property type="protein sequence ID" value="GFC67273.1"/>
    <property type="molecule type" value="Genomic_DNA"/>
</dbReference>
<dbReference type="AlphaFoldDB" id="A0A699QGP6"/>
<gene>
    <name evidence="2" type="ORF">Tci_839243</name>
</gene>
<name>A0A699QGP6_TANCI</name>
<protein>
    <submittedName>
        <fullName evidence="2">Uncharacterized protein</fullName>
    </submittedName>
</protein>